<feature type="non-terminal residue" evidence="2">
    <location>
        <position position="1"/>
    </location>
</feature>
<keyword evidence="3" id="KW-1185">Reference proteome</keyword>
<evidence type="ECO:0000313" key="2">
    <source>
        <dbReference type="EMBL" id="GMT03847.1"/>
    </source>
</evidence>
<dbReference type="GO" id="GO:0016485">
    <property type="term" value="P:protein processing"/>
    <property type="evidence" value="ECO:0007669"/>
    <property type="project" value="TreeGrafter"/>
</dbReference>
<dbReference type="PANTHER" id="PTHR11733:SF240">
    <property type="entry name" value="GH14155P-RELATED"/>
    <property type="match status" value="1"/>
</dbReference>
<protein>
    <recommendedName>
        <fullName evidence="1">Peptidase M13 C-terminal domain-containing protein</fullName>
    </recommendedName>
</protein>
<name>A0AAV5UAL7_9BILA</name>
<gene>
    <name evidence="2" type="ORF">PENTCL1PPCAC_26021</name>
</gene>
<dbReference type="AlphaFoldDB" id="A0AAV5UAL7"/>
<dbReference type="EMBL" id="BTSX01000006">
    <property type="protein sequence ID" value="GMT03847.1"/>
    <property type="molecule type" value="Genomic_DNA"/>
</dbReference>
<dbReference type="PANTHER" id="PTHR11733">
    <property type="entry name" value="ZINC METALLOPROTEASE FAMILY M13 NEPRILYSIN-RELATED"/>
    <property type="match status" value="1"/>
</dbReference>
<feature type="domain" description="Peptidase M13 C-terminal" evidence="1">
    <location>
        <begin position="1"/>
        <end position="107"/>
    </location>
</feature>
<dbReference type="Proteomes" id="UP001432027">
    <property type="component" value="Unassembled WGS sequence"/>
</dbReference>
<dbReference type="InterPro" id="IPR000718">
    <property type="entry name" value="Peptidase_M13"/>
</dbReference>
<dbReference type="SUPFAM" id="SSF55486">
    <property type="entry name" value="Metalloproteases ('zincins'), catalytic domain"/>
    <property type="match status" value="1"/>
</dbReference>
<accession>A0AAV5UAL7</accession>
<reference evidence="2" key="1">
    <citation type="submission" date="2023-10" db="EMBL/GenBank/DDBJ databases">
        <title>Genome assembly of Pristionchus species.</title>
        <authorList>
            <person name="Yoshida K."/>
            <person name="Sommer R.J."/>
        </authorList>
    </citation>
    <scope>NUCLEOTIDE SEQUENCE</scope>
    <source>
        <strain evidence="2">RS0144</strain>
    </source>
</reference>
<dbReference type="GO" id="GO:0005886">
    <property type="term" value="C:plasma membrane"/>
    <property type="evidence" value="ECO:0007669"/>
    <property type="project" value="TreeGrafter"/>
</dbReference>
<dbReference type="PROSITE" id="PS51885">
    <property type="entry name" value="NEPRILYSIN"/>
    <property type="match status" value="1"/>
</dbReference>
<organism evidence="2 3">
    <name type="scientific">Pristionchus entomophagus</name>
    <dbReference type="NCBI Taxonomy" id="358040"/>
    <lineage>
        <taxon>Eukaryota</taxon>
        <taxon>Metazoa</taxon>
        <taxon>Ecdysozoa</taxon>
        <taxon>Nematoda</taxon>
        <taxon>Chromadorea</taxon>
        <taxon>Rhabditida</taxon>
        <taxon>Rhabditina</taxon>
        <taxon>Diplogasteromorpha</taxon>
        <taxon>Diplogasteroidea</taxon>
        <taxon>Neodiplogasteridae</taxon>
        <taxon>Pristionchus</taxon>
    </lineage>
</organism>
<dbReference type="Pfam" id="PF01431">
    <property type="entry name" value="Peptidase_M13"/>
    <property type="match status" value="1"/>
</dbReference>
<feature type="non-terminal residue" evidence="2">
    <location>
        <position position="107"/>
    </location>
</feature>
<evidence type="ECO:0000259" key="1">
    <source>
        <dbReference type="Pfam" id="PF01431"/>
    </source>
</evidence>
<comment type="caution">
    <text evidence="2">The sequence shown here is derived from an EMBL/GenBank/DDBJ whole genome shotgun (WGS) entry which is preliminary data.</text>
</comment>
<dbReference type="GO" id="GO:0004222">
    <property type="term" value="F:metalloendopeptidase activity"/>
    <property type="evidence" value="ECO:0007669"/>
    <property type="project" value="InterPro"/>
</dbReference>
<sequence length="107" mass="12343">DEGVQWDFDGHLNRWMDQPSQDGFNSMAQCVIEQYGKFCPLPDDRSPHCIDGVRTQGENIADNGGIHSTWRAYGAHIELNGPDPLFMDRQYSQFTENQLFFRNYAQV</sequence>
<dbReference type="InterPro" id="IPR024079">
    <property type="entry name" value="MetalloPept_cat_dom_sf"/>
</dbReference>
<evidence type="ECO:0000313" key="3">
    <source>
        <dbReference type="Proteomes" id="UP001432027"/>
    </source>
</evidence>
<dbReference type="InterPro" id="IPR018497">
    <property type="entry name" value="Peptidase_M13_C"/>
</dbReference>
<proteinExistence type="predicted"/>
<dbReference type="Gene3D" id="3.40.390.10">
    <property type="entry name" value="Collagenase (Catalytic Domain)"/>
    <property type="match status" value="1"/>
</dbReference>